<evidence type="ECO:0000313" key="4">
    <source>
        <dbReference type="Proteomes" id="UP000030746"/>
    </source>
</evidence>
<feature type="domain" description="CARD" evidence="2">
    <location>
        <begin position="9"/>
        <end position="85"/>
    </location>
</feature>
<evidence type="ECO:0000259" key="2">
    <source>
        <dbReference type="PROSITE" id="PS50209"/>
    </source>
</evidence>
<accession>V4ADJ1</accession>
<dbReference type="Pfam" id="PF00531">
    <property type="entry name" value="Death"/>
    <property type="match status" value="1"/>
</dbReference>
<dbReference type="SUPFAM" id="SSF47986">
    <property type="entry name" value="DEATH domain"/>
    <property type="match status" value="2"/>
</dbReference>
<dbReference type="Pfam" id="PF00619">
    <property type="entry name" value="CARD"/>
    <property type="match status" value="1"/>
</dbReference>
<dbReference type="OrthoDB" id="5981554at2759"/>
<dbReference type="AlphaFoldDB" id="V4ADJ1"/>
<dbReference type="Proteomes" id="UP000030746">
    <property type="component" value="Unassembled WGS sequence"/>
</dbReference>
<dbReference type="STRING" id="225164.V4ADJ1"/>
<dbReference type="Gene3D" id="1.10.533.10">
    <property type="entry name" value="Death Domain, Fas"/>
    <property type="match status" value="2"/>
</dbReference>
<dbReference type="GO" id="GO:0042981">
    <property type="term" value="P:regulation of apoptotic process"/>
    <property type="evidence" value="ECO:0007669"/>
    <property type="project" value="InterPro"/>
</dbReference>
<dbReference type="InterPro" id="IPR011029">
    <property type="entry name" value="DEATH-like_dom_sf"/>
</dbReference>
<dbReference type="OMA" id="GPEWECI"/>
<keyword evidence="4" id="KW-1185">Reference proteome</keyword>
<dbReference type="PANTHER" id="PTHR15034">
    <property type="entry name" value="DEATH DOMAIN-CONTAINING PROTEIN CRADD"/>
    <property type="match status" value="1"/>
</dbReference>
<evidence type="ECO:0000313" key="3">
    <source>
        <dbReference type="EMBL" id="ESO91376.1"/>
    </source>
</evidence>
<protein>
    <recommendedName>
        <fullName evidence="5">CARD domain-containing protein</fullName>
    </recommendedName>
</protein>
<dbReference type="PANTHER" id="PTHR15034:SF5">
    <property type="entry name" value="DEATH DOMAIN-CONTAINING PROTEIN CRADD"/>
    <property type="match status" value="1"/>
</dbReference>
<reference evidence="3 4" key="1">
    <citation type="journal article" date="2013" name="Nature">
        <title>Insights into bilaterian evolution from three spiralian genomes.</title>
        <authorList>
            <person name="Simakov O."/>
            <person name="Marletaz F."/>
            <person name="Cho S.J."/>
            <person name="Edsinger-Gonzales E."/>
            <person name="Havlak P."/>
            <person name="Hellsten U."/>
            <person name="Kuo D.H."/>
            <person name="Larsson T."/>
            <person name="Lv J."/>
            <person name="Arendt D."/>
            <person name="Savage R."/>
            <person name="Osoegawa K."/>
            <person name="de Jong P."/>
            <person name="Grimwood J."/>
            <person name="Chapman J.A."/>
            <person name="Shapiro H."/>
            <person name="Aerts A."/>
            <person name="Otillar R.P."/>
            <person name="Terry A.Y."/>
            <person name="Boore J.L."/>
            <person name="Grigoriev I.V."/>
            <person name="Lindberg D.R."/>
            <person name="Seaver E.C."/>
            <person name="Weisblat D.A."/>
            <person name="Putnam N.H."/>
            <person name="Rokhsar D.S."/>
        </authorList>
    </citation>
    <scope>NUCLEOTIDE SEQUENCE [LARGE SCALE GENOMIC DNA]</scope>
</reference>
<dbReference type="GO" id="GO:0070513">
    <property type="term" value="F:death domain binding"/>
    <property type="evidence" value="ECO:0007669"/>
    <property type="project" value="InterPro"/>
</dbReference>
<name>V4ADJ1_LOTGI</name>
<dbReference type="InterPro" id="IPR000488">
    <property type="entry name" value="Death_dom"/>
</dbReference>
<dbReference type="EMBL" id="KB202283">
    <property type="protein sequence ID" value="ESO91376.1"/>
    <property type="molecule type" value="Genomic_DNA"/>
</dbReference>
<dbReference type="RefSeq" id="XP_009058069.1">
    <property type="nucleotide sequence ID" value="XM_009059821.1"/>
</dbReference>
<proteinExistence type="predicted"/>
<feature type="domain" description="Death" evidence="1">
    <location>
        <begin position="117"/>
        <end position="171"/>
    </location>
</feature>
<dbReference type="PROSITE" id="PS50209">
    <property type="entry name" value="CARD"/>
    <property type="match status" value="1"/>
</dbReference>
<evidence type="ECO:0000259" key="1">
    <source>
        <dbReference type="PROSITE" id="PS50017"/>
    </source>
</evidence>
<dbReference type="InterPro" id="IPR001315">
    <property type="entry name" value="CARD"/>
</dbReference>
<dbReference type="GeneID" id="20247798"/>
<dbReference type="CTD" id="20247798"/>
<dbReference type="InterPro" id="IPR037939">
    <property type="entry name" value="CRADD"/>
</dbReference>
<evidence type="ECO:0008006" key="5">
    <source>
        <dbReference type="Google" id="ProtNLM"/>
    </source>
</evidence>
<dbReference type="HOGENOM" id="CLU_1385609_0_0_1"/>
<gene>
    <name evidence="3" type="ORF">LOTGIDRAFT_228817</name>
</gene>
<sequence>MGSKIRSKMPEPGYSILQKQREFLCNELVAGHLVDDLFSFQILDDDDKDRIEKAESRSNKDGVRTMLDILSKSGPNAYDKFLKALICWIDDLPDEKKNKSLNEKNLLRLSNFFANGWEGVVLFLGNSEAQVYQDKENNRSSTQMQLFSALNRWRQRKARDATVKELLTAMRLCSSCIIEWDSVQKYVTDSTELNHCE</sequence>
<dbReference type="CDD" id="cd01671">
    <property type="entry name" value="CARD"/>
    <property type="match status" value="1"/>
</dbReference>
<dbReference type="GO" id="GO:0007165">
    <property type="term" value="P:signal transduction"/>
    <property type="evidence" value="ECO:0007669"/>
    <property type="project" value="InterPro"/>
</dbReference>
<organism evidence="3 4">
    <name type="scientific">Lottia gigantea</name>
    <name type="common">Giant owl limpet</name>
    <dbReference type="NCBI Taxonomy" id="225164"/>
    <lineage>
        <taxon>Eukaryota</taxon>
        <taxon>Metazoa</taxon>
        <taxon>Spiralia</taxon>
        <taxon>Lophotrochozoa</taxon>
        <taxon>Mollusca</taxon>
        <taxon>Gastropoda</taxon>
        <taxon>Patellogastropoda</taxon>
        <taxon>Lottioidea</taxon>
        <taxon>Lottiidae</taxon>
        <taxon>Lottia</taxon>
    </lineage>
</organism>
<dbReference type="KEGG" id="lgi:LOTGIDRAFT_228817"/>
<dbReference type="PROSITE" id="PS50017">
    <property type="entry name" value="DEATH_DOMAIN"/>
    <property type="match status" value="1"/>
</dbReference>
<dbReference type="GO" id="GO:0002020">
    <property type="term" value="F:protease binding"/>
    <property type="evidence" value="ECO:0007669"/>
    <property type="project" value="InterPro"/>
</dbReference>